<reference evidence="1" key="1">
    <citation type="journal article" date="2021" name="Proc. Natl. Acad. Sci. U.S.A.">
        <title>A Catalog of Tens of Thousands of Viruses from Human Metagenomes Reveals Hidden Associations with Chronic Diseases.</title>
        <authorList>
            <person name="Tisza M.J."/>
            <person name="Buck C.B."/>
        </authorList>
    </citation>
    <scope>NUCLEOTIDE SEQUENCE</scope>
    <source>
        <strain evidence="1">Ctwnj8</strain>
    </source>
</reference>
<proteinExistence type="predicted"/>
<name>A0A8S5U014_9CAUD</name>
<accession>A0A8S5U014</accession>
<evidence type="ECO:0000313" key="1">
    <source>
        <dbReference type="EMBL" id="DAF87797.1"/>
    </source>
</evidence>
<dbReference type="EMBL" id="BK015969">
    <property type="protein sequence ID" value="DAF87797.1"/>
    <property type="molecule type" value="Genomic_DNA"/>
</dbReference>
<organism evidence="1">
    <name type="scientific">Siphoviridae sp. ctwnj8</name>
    <dbReference type="NCBI Taxonomy" id="2825734"/>
    <lineage>
        <taxon>Viruses</taxon>
        <taxon>Duplodnaviria</taxon>
        <taxon>Heunggongvirae</taxon>
        <taxon>Uroviricota</taxon>
        <taxon>Caudoviricetes</taxon>
    </lineage>
</organism>
<sequence length="204" mass="22350">MTKFMAYEELKKHGITADTPENLMLGAGIICHNLEWESNQWKYDILGATSGGNKVSIVPEITTVEVDGALVKIKGLDRKTGETAKLETNLIEITPAMMKAGVIGKNGTSSVTGYDLITSKPDIEAGDYYKNFGFVGKKTDGTPVIVIFDNALCTSGFEAENKNKEATVVKCTFECYQECDAETDLSILPYRIYYPTPATHTEQV</sequence>
<protein>
    <submittedName>
        <fullName evidence="1">Major tail protein</fullName>
    </submittedName>
</protein>